<gene>
    <name evidence="8" type="ORF">EHSB41UT_00552</name>
</gene>
<keyword evidence="5" id="KW-0175">Coiled coil</keyword>
<dbReference type="Pfam" id="PF00520">
    <property type="entry name" value="Ion_trans"/>
    <property type="match status" value="1"/>
</dbReference>
<organism evidence="8 9">
    <name type="scientific">Parendozoicomonas haliclonae</name>
    <dbReference type="NCBI Taxonomy" id="1960125"/>
    <lineage>
        <taxon>Bacteria</taxon>
        <taxon>Pseudomonadati</taxon>
        <taxon>Pseudomonadota</taxon>
        <taxon>Gammaproteobacteria</taxon>
        <taxon>Oceanospirillales</taxon>
        <taxon>Endozoicomonadaceae</taxon>
        <taxon>Parendozoicomonas</taxon>
    </lineage>
</organism>
<dbReference type="EMBL" id="FWPT01000001">
    <property type="protein sequence ID" value="SMA35623.1"/>
    <property type="molecule type" value="Genomic_DNA"/>
</dbReference>
<keyword evidence="4 6" id="KW-0472">Membrane</keyword>
<proteinExistence type="predicted"/>
<evidence type="ECO:0000256" key="6">
    <source>
        <dbReference type="SAM" id="Phobius"/>
    </source>
</evidence>
<evidence type="ECO:0000256" key="5">
    <source>
        <dbReference type="SAM" id="Coils"/>
    </source>
</evidence>
<feature type="coiled-coil region" evidence="5">
    <location>
        <begin position="254"/>
        <end position="281"/>
    </location>
</feature>
<evidence type="ECO:0000313" key="9">
    <source>
        <dbReference type="Proteomes" id="UP000196573"/>
    </source>
</evidence>
<protein>
    <submittedName>
        <fullName evidence="8">Ion transport protein</fullName>
    </submittedName>
</protein>
<evidence type="ECO:0000313" key="8">
    <source>
        <dbReference type="EMBL" id="SMA35623.1"/>
    </source>
</evidence>
<dbReference type="Proteomes" id="UP000196573">
    <property type="component" value="Unassembled WGS sequence"/>
</dbReference>
<feature type="domain" description="Ion transport" evidence="7">
    <location>
        <begin position="26"/>
        <end position="243"/>
    </location>
</feature>
<feature type="transmembrane region" description="Helical" evidence="6">
    <location>
        <begin position="211"/>
        <end position="234"/>
    </location>
</feature>
<feature type="transmembrane region" description="Helical" evidence="6">
    <location>
        <begin position="57"/>
        <end position="75"/>
    </location>
</feature>
<feature type="transmembrane region" description="Helical" evidence="6">
    <location>
        <begin position="95"/>
        <end position="115"/>
    </location>
</feature>
<reference evidence="8 9" key="1">
    <citation type="submission" date="2017-03" db="EMBL/GenBank/DDBJ databases">
        <authorList>
            <person name="Afonso C.L."/>
            <person name="Miller P.J."/>
            <person name="Scott M.A."/>
            <person name="Spackman E."/>
            <person name="Goraichik I."/>
            <person name="Dimitrov K.M."/>
            <person name="Suarez D.L."/>
            <person name="Swayne D.E."/>
        </authorList>
    </citation>
    <scope>NUCLEOTIDE SEQUENCE [LARGE SCALE GENOMIC DNA]</scope>
    <source>
        <strain evidence="8">SB41UT1</strain>
    </source>
</reference>
<dbReference type="GO" id="GO:0001518">
    <property type="term" value="C:voltage-gated sodium channel complex"/>
    <property type="evidence" value="ECO:0007669"/>
    <property type="project" value="TreeGrafter"/>
</dbReference>
<feature type="transmembrane region" description="Helical" evidence="6">
    <location>
        <begin position="150"/>
        <end position="169"/>
    </location>
</feature>
<comment type="subcellular location">
    <subcellularLocation>
        <location evidence="1">Membrane</location>
        <topology evidence="1">Multi-pass membrane protein</topology>
    </subcellularLocation>
</comment>
<dbReference type="RefSeq" id="WP_207626546.1">
    <property type="nucleotide sequence ID" value="NZ_CBCSCN010000004.1"/>
</dbReference>
<dbReference type="AlphaFoldDB" id="A0A1X7AFE4"/>
<evidence type="ECO:0000256" key="4">
    <source>
        <dbReference type="ARBA" id="ARBA00023136"/>
    </source>
</evidence>
<dbReference type="InterPro" id="IPR005821">
    <property type="entry name" value="Ion_trans_dom"/>
</dbReference>
<keyword evidence="2 6" id="KW-0812">Transmembrane</keyword>
<dbReference type="InterPro" id="IPR027359">
    <property type="entry name" value="Volt_channel_dom_sf"/>
</dbReference>
<dbReference type="Gene3D" id="1.20.120.350">
    <property type="entry name" value="Voltage-gated potassium channels. Chain C"/>
    <property type="match status" value="1"/>
</dbReference>
<evidence type="ECO:0000259" key="7">
    <source>
        <dbReference type="Pfam" id="PF00520"/>
    </source>
</evidence>
<evidence type="ECO:0000256" key="3">
    <source>
        <dbReference type="ARBA" id="ARBA00022989"/>
    </source>
</evidence>
<evidence type="ECO:0000256" key="1">
    <source>
        <dbReference type="ARBA" id="ARBA00004141"/>
    </source>
</evidence>
<accession>A0A1X7AFE4</accession>
<feature type="transmembrane region" description="Helical" evidence="6">
    <location>
        <begin position="26"/>
        <end position="45"/>
    </location>
</feature>
<dbReference type="InterPro" id="IPR043203">
    <property type="entry name" value="VGCC_Ca_Na"/>
</dbReference>
<dbReference type="GO" id="GO:0005248">
    <property type="term" value="F:voltage-gated sodium channel activity"/>
    <property type="evidence" value="ECO:0007669"/>
    <property type="project" value="TreeGrafter"/>
</dbReference>
<name>A0A1X7AFE4_9GAMM</name>
<dbReference type="Gene3D" id="1.10.287.70">
    <property type="match status" value="1"/>
</dbReference>
<dbReference type="PANTHER" id="PTHR10037">
    <property type="entry name" value="VOLTAGE-GATED CATION CHANNEL CALCIUM AND SODIUM"/>
    <property type="match status" value="1"/>
</dbReference>
<dbReference type="PANTHER" id="PTHR10037:SF62">
    <property type="entry name" value="SODIUM CHANNEL PROTEIN 60E"/>
    <property type="match status" value="1"/>
</dbReference>
<dbReference type="SUPFAM" id="SSF81324">
    <property type="entry name" value="Voltage-gated potassium channels"/>
    <property type="match status" value="1"/>
</dbReference>
<keyword evidence="9" id="KW-1185">Reference proteome</keyword>
<sequence>MIKAGTEGAAVKPWQQAIQGIVDSGWFNNLIIGLIIVNGLVIGLETDPGIVAAFGDWFVLLNQIVVGAFVIEAVLKMTAVAPRLGRYFGNGWNCFDFTVTVLSLIPAVGPLATLARLARLLRVLRLVSAFPELRLIVSTLIRSIPGMGHVVMLMMVIFYIYAVAGFHLFSEVDPTHWNSLGISLLTLFRIVTLEDWTDVMYASMEVYPWAWVYYVSFVVCGTFVVINLFIAVVLNNLDEAKAEKLQDLTREPTRSEILQELKATQDSLIRLQKQLENAERNRSAS</sequence>
<keyword evidence="3 6" id="KW-1133">Transmembrane helix</keyword>
<evidence type="ECO:0000256" key="2">
    <source>
        <dbReference type="ARBA" id="ARBA00022692"/>
    </source>
</evidence>